<proteinExistence type="predicted"/>
<dbReference type="GO" id="GO:0004034">
    <property type="term" value="F:aldose 1-epimerase activity"/>
    <property type="evidence" value="ECO:0007669"/>
    <property type="project" value="UniProtKB-EC"/>
</dbReference>
<name>A0A2P2ED68_9PROT</name>
<reference evidence="1 2" key="1">
    <citation type="journal article" date="2018" name="Genome Announc.">
        <title>Draft Genome Sequence of "Candidatus Phycosocius bacilliformis," an Alphaproteobacterial Ectosymbiont of the Hydrocarbon-Producing Green Alga Botryococcus braunii.</title>
        <authorList>
            <person name="Tanabe Y."/>
            <person name="Yamaguchi H."/>
            <person name="Watanabe M.M."/>
        </authorList>
    </citation>
    <scope>NUCLEOTIDE SEQUENCE [LARGE SCALE GENOMIC DNA]</scope>
    <source>
        <strain evidence="1 2">BOTRYCO-2</strain>
    </source>
</reference>
<keyword evidence="2" id="KW-1185">Reference proteome</keyword>
<gene>
    <name evidence="1" type="primary">galM</name>
    <name evidence="1" type="ORF">PbB2_02699</name>
</gene>
<dbReference type="Gene3D" id="2.70.98.10">
    <property type="match status" value="1"/>
</dbReference>
<organism evidence="1 2">
    <name type="scientific">Candidatus Phycosocius bacilliformis</name>
    <dbReference type="NCBI Taxonomy" id="1445552"/>
    <lineage>
        <taxon>Bacteria</taxon>
        <taxon>Pseudomonadati</taxon>
        <taxon>Pseudomonadota</taxon>
        <taxon>Alphaproteobacteria</taxon>
        <taxon>Caulobacterales</taxon>
        <taxon>Caulobacterales incertae sedis</taxon>
        <taxon>Candidatus Phycosocius</taxon>
    </lineage>
</organism>
<dbReference type="InterPro" id="IPR011013">
    <property type="entry name" value="Gal_mutarotase_sf_dom"/>
</dbReference>
<comment type="caution">
    <text evidence="1">The sequence shown here is derived from an EMBL/GenBank/DDBJ whole genome shotgun (WGS) entry which is preliminary data.</text>
</comment>
<dbReference type="RefSeq" id="WP_108985862.1">
    <property type="nucleotide sequence ID" value="NZ_BFBR01000009.1"/>
</dbReference>
<dbReference type="GO" id="GO:0005975">
    <property type="term" value="P:carbohydrate metabolic process"/>
    <property type="evidence" value="ECO:0007669"/>
    <property type="project" value="InterPro"/>
</dbReference>
<dbReference type="GO" id="GO:0030246">
    <property type="term" value="F:carbohydrate binding"/>
    <property type="evidence" value="ECO:0007669"/>
    <property type="project" value="InterPro"/>
</dbReference>
<dbReference type="SUPFAM" id="SSF74650">
    <property type="entry name" value="Galactose mutarotase-like"/>
    <property type="match status" value="1"/>
</dbReference>
<dbReference type="AlphaFoldDB" id="A0A2P2ED68"/>
<dbReference type="EMBL" id="BFBR01000009">
    <property type="protein sequence ID" value="GBF59007.1"/>
    <property type="molecule type" value="Genomic_DNA"/>
</dbReference>
<evidence type="ECO:0000313" key="1">
    <source>
        <dbReference type="EMBL" id="GBF59007.1"/>
    </source>
</evidence>
<dbReference type="Pfam" id="PF01263">
    <property type="entry name" value="Aldose_epim"/>
    <property type="match status" value="1"/>
</dbReference>
<protein>
    <submittedName>
        <fullName evidence="1">Aldose 1-epimerase</fullName>
        <ecNumber evidence="1">5.1.3.3</ecNumber>
    </submittedName>
</protein>
<sequence>MTAELIDLAAHGFQMAIAPSAGGGIARLDWHGRPLLRPAVEGAVAARDPLGLSSFPMTPYASRIVDGRFEWEGVVTNIPPNMIGGSHPLHGIGWRVPWEVASLGSDHIELVLHHDGDMNWPWVFETRQAFRLSADGVEVRLSVQSKDDRPFPSSLGPHPYFLSAGAQISFVAQALWEISGEALPTQLVRTEVVERLAEGVAATDLNLDHSFEGWNGRAQIIWPEHGVDVTAQILVGDTPEPCTRLQLYTPPGSGYFCLEPVTARCVSFAEADPCRLGVVELTDKPLTIVTRFKPFWTGHQHA</sequence>
<dbReference type="Proteomes" id="UP000245086">
    <property type="component" value="Unassembled WGS sequence"/>
</dbReference>
<accession>A0A2P2ED68</accession>
<dbReference type="InterPro" id="IPR014718">
    <property type="entry name" value="GH-type_carb-bd"/>
</dbReference>
<evidence type="ECO:0000313" key="2">
    <source>
        <dbReference type="Proteomes" id="UP000245086"/>
    </source>
</evidence>
<keyword evidence="1" id="KW-0413">Isomerase</keyword>
<dbReference type="OrthoDB" id="9796517at2"/>
<dbReference type="InterPro" id="IPR008183">
    <property type="entry name" value="Aldose_1/G6P_1-epimerase"/>
</dbReference>
<dbReference type="EC" id="5.1.3.3" evidence="1"/>